<comment type="caution">
    <text evidence="1">The sequence shown here is derived from an EMBL/GenBank/DDBJ whole genome shotgun (WGS) entry which is preliminary data.</text>
</comment>
<name>A0A8J3VKX8_9ACTN</name>
<reference evidence="1" key="1">
    <citation type="submission" date="2021-01" db="EMBL/GenBank/DDBJ databases">
        <title>Whole genome shotgun sequence of Rhizocola hellebori NBRC 109834.</title>
        <authorList>
            <person name="Komaki H."/>
            <person name="Tamura T."/>
        </authorList>
    </citation>
    <scope>NUCLEOTIDE SEQUENCE</scope>
    <source>
        <strain evidence="1">NBRC 109834</strain>
    </source>
</reference>
<keyword evidence="2" id="KW-1185">Reference proteome</keyword>
<dbReference type="EMBL" id="BONY01000088">
    <property type="protein sequence ID" value="GIH10240.1"/>
    <property type="molecule type" value="Genomic_DNA"/>
</dbReference>
<evidence type="ECO:0008006" key="3">
    <source>
        <dbReference type="Google" id="ProtNLM"/>
    </source>
</evidence>
<dbReference type="AlphaFoldDB" id="A0A8J3VKX8"/>
<organism evidence="1 2">
    <name type="scientific">Rhizocola hellebori</name>
    <dbReference type="NCBI Taxonomy" id="1392758"/>
    <lineage>
        <taxon>Bacteria</taxon>
        <taxon>Bacillati</taxon>
        <taxon>Actinomycetota</taxon>
        <taxon>Actinomycetes</taxon>
        <taxon>Micromonosporales</taxon>
        <taxon>Micromonosporaceae</taxon>
        <taxon>Rhizocola</taxon>
    </lineage>
</organism>
<proteinExistence type="predicted"/>
<gene>
    <name evidence="1" type="ORF">Rhe02_83070</name>
</gene>
<accession>A0A8J3VKX8</accession>
<evidence type="ECO:0000313" key="1">
    <source>
        <dbReference type="EMBL" id="GIH10240.1"/>
    </source>
</evidence>
<evidence type="ECO:0000313" key="2">
    <source>
        <dbReference type="Proteomes" id="UP000612899"/>
    </source>
</evidence>
<protein>
    <recommendedName>
        <fullName evidence="3">Alanine-rich protein</fullName>
    </recommendedName>
</protein>
<dbReference type="RefSeq" id="WP_203913954.1">
    <property type="nucleotide sequence ID" value="NZ_BONY01000088.1"/>
</dbReference>
<sequence>MVNVHAYPWDVLGDPGFADRVRESGADAVTLAMSYHSTRAATPLHPQRRFVDAHHGALYRPVRPSAWAGRRLAPLGPSWMAQPDPGREAAETLAAAGVAVNAWIVLAHNSRLGLAFPELAVLNCFGERYPYALCPAQPEVRDHCAVLAAEALHDLPTLASVSLESVGQMGATHLGCHEKTDGAYPPLAVRALSVCCCSACQTRWRARGLDPAAAVAALRAAAQPGVAFPPGVPPERGAGKQIGAIPDDVAAVNQTGAAIPDDVAAVLLGVRQEATDELRAAVLAAVRRAAPGALITLHGHPDPWATGPSPGLTPAAVSDVDAVLVPCWPTAEQTADLVKATAALGAVVDAYVSVLPPADLGALPGHVRRLREAGATRLSLYHLGLAPAGLQPVLRQLAKEFRVA</sequence>
<dbReference type="Proteomes" id="UP000612899">
    <property type="component" value="Unassembled WGS sequence"/>
</dbReference>